<dbReference type="EMBL" id="PYAV01000005">
    <property type="protein sequence ID" value="PSL47010.1"/>
    <property type="molecule type" value="Genomic_DNA"/>
</dbReference>
<evidence type="ECO:0000256" key="9">
    <source>
        <dbReference type="PROSITE-ProRule" id="PRU00169"/>
    </source>
</evidence>
<evidence type="ECO:0000259" key="10">
    <source>
        <dbReference type="PROSITE" id="PS50110"/>
    </source>
</evidence>
<dbReference type="InterPro" id="IPR001789">
    <property type="entry name" value="Sig_transdc_resp-reg_receiver"/>
</dbReference>
<name>A0A2P8HLF0_9BACI</name>
<dbReference type="SMART" id="SM00448">
    <property type="entry name" value="REC"/>
    <property type="match status" value="1"/>
</dbReference>
<protein>
    <submittedName>
        <fullName evidence="11">Two-component system response regulator DctR</fullName>
    </submittedName>
</protein>
<dbReference type="OrthoDB" id="9759232at2"/>
<dbReference type="GO" id="GO:0005737">
    <property type="term" value="C:cytoplasm"/>
    <property type="evidence" value="ECO:0007669"/>
    <property type="project" value="UniProtKB-SubCell"/>
</dbReference>
<dbReference type="PROSITE" id="PS50110">
    <property type="entry name" value="RESPONSE_REGULATORY"/>
    <property type="match status" value="1"/>
</dbReference>
<evidence type="ECO:0000313" key="12">
    <source>
        <dbReference type="Proteomes" id="UP000242310"/>
    </source>
</evidence>
<evidence type="ECO:0000256" key="7">
    <source>
        <dbReference type="ARBA" id="ARBA00023159"/>
    </source>
</evidence>
<dbReference type="Pfam" id="PF20714">
    <property type="entry name" value="HTH_64"/>
    <property type="match status" value="1"/>
</dbReference>
<dbReference type="RefSeq" id="WP_106588330.1">
    <property type="nucleotide sequence ID" value="NZ_PYAV01000005.1"/>
</dbReference>
<dbReference type="PIRSF" id="PIRSF006171">
    <property type="entry name" value="RR_citrat_malat"/>
    <property type="match status" value="1"/>
</dbReference>
<dbReference type="GO" id="GO:0003677">
    <property type="term" value="F:DNA binding"/>
    <property type="evidence" value="ECO:0007669"/>
    <property type="project" value="UniProtKB-KW"/>
</dbReference>
<reference evidence="11 12" key="1">
    <citation type="submission" date="2018-03" db="EMBL/GenBank/DDBJ databases">
        <title>Genomic Encyclopedia of Type Strains, Phase III (KMG-III): the genomes of soil and plant-associated and newly described type strains.</title>
        <authorList>
            <person name="Whitman W."/>
        </authorList>
    </citation>
    <scope>NUCLEOTIDE SEQUENCE [LARGE SCALE GENOMIC DNA]</scope>
    <source>
        <strain evidence="11 12">CGMCC 1.07653</strain>
    </source>
</reference>
<dbReference type="InterPro" id="IPR036390">
    <property type="entry name" value="WH_DNA-bd_sf"/>
</dbReference>
<evidence type="ECO:0000256" key="6">
    <source>
        <dbReference type="ARBA" id="ARBA00023125"/>
    </source>
</evidence>
<comment type="subcellular location">
    <subcellularLocation>
        <location evidence="1">Cytoplasm</location>
    </subcellularLocation>
</comment>
<accession>A0A2P8HLF0</accession>
<dbReference type="Gene3D" id="1.10.10.10">
    <property type="entry name" value="Winged helix-like DNA-binding domain superfamily/Winged helix DNA-binding domain"/>
    <property type="match status" value="1"/>
</dbReference>
<keyword evidence="8" id="KW-0804">Transcription</keyword>
<keyword evidence="12" id="KW-1185">Reference proteome</keyword>
<dbReference type="InterPro" id="IPR011006">
    <property type="entry name" value="CheY-like_superfamily"/>
</dbReference>
<keyword evidence="3 9" id="KW-0597">Phosphoprotein</keyword>
<keyword evidence="4" id="KW-0902">Two-component regulatory system</keyword>
<dbReference type="PANTHER" id="PTHR45526:SF1">
    <property type="entry name" value="TRANSCRIPTIONAL REGULATORY PROTEIN DCUR-RELATED"/>
    <property type="match status" value="1"/>
</dbReference>
<evidence type="ECO:0000256" key="3">
    <source>
        <dbReference type="ARBA" id="ARBA00022553"/>
    </source>
</evidence>
<evidence type="ECO:0000256" key="4">
    <source>
        <dbReference type="ARBA" id="ARBA00023012"/>
    </source>
</evidence>
<dbReference type="SUPFAM" id="SSF46785">
    <property type="entry name" value="Winged helix' DNA-binding domain"/>
    <property type="match status" value="1"/>
</dbReference>
<keyword evidence="7" id="KW-0010">Activator</keyword>
<dbReference type="Pfam" id="PF00072">
    <property type="entry name" value="Response_reg"/>
    <property type="match status" value="1"/>
</dbReference>
<organism evidence="11 12">
    <name type="scientific">Salsuginibacillus halophilus</name>
    <dbReference type="NCBI Taxonomy" id="517424"/>
    <lineage>
        <taxon>Bacteria</taxon>
        <taxon>Bacillati</taxon>
        <taxon>Bacillota</taxon>
        <taxon>Bacilli</taxon>
        <taxon>Bacillales</taxon>
        <taxon>Bacillaceae</taxon>
        <taxon>Salsuginibacillus</taxon>
    </lineage>
</organism>
<keyword evidence="2" id="KW-0963">Cytoplasm</keyword>
<proteinExistence type="predicted"/>
<evidence type="ECO:0000256" key="8">
    <source>
        <dbReference type="ARBA" id="ARBA00023163"/>
    </source>
</evidence>
<evidence type="ECO:0000256" key="5">
    <source>
        <dbReference type="ARBA" id="ARBA00023015"/>
    </source>
</evidence>
<dbReference type="CDD" id="cd19925">
    <property type="entry name" value="REC_citrate_TCS"/>
    <property type="match status" value="1"/>
</dbReference>
<evidence type="ECO:0000313" key="11">
    <source>
        <dbReference type="EMBL" id="PSL47010.1"/>
    </source>
</evidence>
<dbReference type="InterPro" id="IPR024187">
    <property type="entry name" value="Sig_transdc_resp-reg_cit/mal"/>
</dbReference>
<dbReference type="Proteomes" id="UP000242310">
    <property type="component" value="Unassembled WGS sequence"/>
</dbReference>
<comment type="caution">
    <text evidence="11">The sequence shown here is derived from an EMBL/GenBank/DDBJ whole genome shotgun (WGS) entry which is preliminary data.</text>
</comment>
<dbReference type="GO" id="GO:0000156">
    <property type="term" value="F:phosphorelay response regulator activity"/>
    <property type="evidence" value="ECO:0007669"/>
    <property type="project" value="TreeGrafter"/>
</dbReference>
<dbReference type="PANTHER" id="PTHR45526">
    <property type="entry name" value="TRANSCRIPTIONAL REGULATORY PROTEIN DPIA"/>
    <property type="match status" value="1"/>
</dbReference>
<keyword evidence="6" id="KW-0238">DNA-binding</keyword>
<dbReference type="InterPro" id="IPR048714">
    <property type="entry name" value="DpiA-like_HTH"/>
</dbReference>
<feature type="modified residue" description="4-aspartylphosphate" evidence="9">
    <location>
        <position position="63"/>
    </location>
</feature>
<gene>
    <name evidence="11" type="ORF">B0H94_105165</name>
</gene>
<dbReference type="Gene3D" id="3.40.50.2300">
    <property type="match status" value="1"/>
</dbReference>
<dbReference type="GO" id="GO:0003700">
    <property type="term" value="F:DNA-binding transcription factor activity"/>
    <property type="evidence" value="ECO:0007669"/>
    <property type="project" value="InterPro"/>
</dbReference>
<dbReference type="AlphaFoldDB" id="A0A2P8HLF0"/>
<keyword evidence="5" id="KW-0805">Transcription regulation</keyword>
<dbReference type="InterPro" id="IPR036388">
    <property type="entry name" value="WH-like_DNA-bd_sf"/>
</dbReference>
<evidence type="ECO:0000256" key="2">
    <source>
        <dbReference type="ARBA" id="ARBA00022490"/>
    </source>
</evidence>
<feature type="domain" description="Response regulatory" evidence="10">
    <location>
        <begin position="12"/>
        <end position="128"/>
    </location>
</feature>
<dbReference type="InterPro" id="IPR051271">
    <property type="entry name" value="2C-system_Tx_regulators"/>
</dbReference>
<evidence type="ECO:0000256" key="1">
    <source>
        <dbReference type="ARBA" id="ARBA00004496"/>
    </source>
</evidence>
<dbReference type="SUPFAM" id="SSF52172">
    <property type="entry name" value="CheY-like"/>
    <property type="match status" value="1"/>
</dbReference>
<sequence length="244" mass="28021">MSKAVYPDQRLQVLLIEDDPMVREVNKMFVDKLNTFEVAATAENGEEGREMLEVYEPDLVLLDVYMAHEDGLQCLEKLRASAYDVDVIAVTAANDTNTVKKLLRFGVVDYVVKPFTFERLKQALDQYVERRQQLSDEKVTQKKIDDLIYESVRPDSAERINTLELPKGIQRKTLNQVVQYMNTLENALSAEEVGEAVGLARVTVRRYLSYLEAQGDVEMDMHYGQVGRPIQLYHLTKQGIRWLS</sequence>